<feature type="binding site" evidence="8">
    <location>
        <position position="541"/>
    </location>
    <ligand>
        <name>substrate</name>
    </ligand>
</feature>
<dbReference type="NCBIfam" id="NF002290">
    <property type="entry name" value="PRK01213.1"/>
    <property type="match status" value="1"/>
</dbReference>
<feature type="domain" description="PurM-like C-terminal" evidence="10">
    <location>
        <begin position="577"/>
        <end position="711"/>
    </location>
</feature>
<dbReference type="InterPro" id="IPR041609">
    <property type="entry name" value="PurL_linker"/>
</dbReference>
<evidence type="ECO:0000313" key="13">
    <source>
        <dbReference type="Proteomes" id="UP000621436"/>
    </source>
</evidence>
<sequence length="740" mass="80740">MNQTNKPWELEGLTESEYNMIVDLLDREPNYTELGMFGVMWSEHCSYKNSKAVLRNFPTEGEVVLQGPGENAGIIDIGDGQALSFKIESHNHPSAIEPYQGAATGVGGIIRDIFTMGARPIALLDSLRFGYLDDEHVKYLFEEVVAGIAGYGNSIGVPTVGGETYFSESYQGNPLVNAMCVGIMDHEDISTATASGIGNPVMVVGAATGRDGIQGASFASDELTDESEEDRPAVQVGDPFMEKLLLEASLELIKTGCLVGIQDMGAAGLISSASEMASRGKTGIELDIDLVPKREEGMTPYEVLLSESQERMLVIPESGKEELVEEIFSKWDLNAAVIGQVTDDGKIRVLDKGEKVAEVPARILADDAPEYIRESIEPDYYKQLKSFNIDSLISKTENSSTGQKDLDYNNILETVITSENIASKSYIYEQYDHMVQTNTVVLPGSDAAVLRVKDKDKGIAITTDCNSRYCYLDPERGGEIAVAEAARNIVCSGGRPLAITDGLNFGNPMNPEIFWQFEKAIQGISKACEFLNTPVTGGNVSFYNESPAGAVYPTPIIGMVGLLDKIEYATDQFFKDEGDLILLLGKTGPELGGSQYLESIHDLVSGEIPELDLEKEQKIQEVCLSLIKAGLVKSAHDCSDGGLAVTLFESSVGNLKGADIRIDTKLRAEELLFSESQSRIVISIARNDLERVEEIIAENVEYQVIGEVKGERLKINNLIDIDIKEMKIKWEEAIPSKLIK</sequence>
<evidence type="ECO:0000259" key="9">
    <source>
        <dbReference type="Pfam" id="PF00586"/>
    </source>
</evidence>
<dbReference type="InterPro" id="IPR036921">
    <property type="entry name" value="PurM-like_N_sf"/>
</dbReference>
<dbReference type="FunFam" id="3.30.1330.10:FF:000004">
    <property type="entry name" value="Phosphoribosylformylglycinamidine synthase subunit PurL"/>
    <property type="match status" value="1"/>
</dbReference>
<evidence type="ECO:0000256" key="5">
    <source>
        <dbReference type="ARBA" id="ARBA00022755"/>
    </source>
</evidence>
<comment type="caution">
    <text evidence="12">The sequence shown here is derived from an EMBL/GenBank/DDBJ whole genome shotgun (WGS) entry which is preliminary data.</text>
</comment>
<evidence type="ECO:0000256" key="3">
    <source>
        <dbReference type="ARBA" id="ARBA00022723"/>
    </source>
</evidence>
<comment type="caution">
    <text evidence="8">Lacks conserved residue(s) required for the propagation of feature annotation.</text>
</comment>
<comment type="catalytic activity">
    <reaction evidence="8">
        <text>N(2)-formyl-N(1)-(5-phospho-beta-D-ribosyl)glycinamide + L-glutamine + ATP + H2O = 2-formamido-N(1)-(5-O-phospho-beta-D-ribosyl)acetamidine + L-glutamate + ADP + phosphate + H(+)</text>
        <dbReference type="Rhea" id="RHEA:17129"/>
        <dbReference type="ChEBI" id="CHEBI:15377"/>
        <dbReference type="ChEBI" id="CHEBI:15378"/>
        <dbReference type="ChEBI" id="CHEBI:29985"/>
        <dbReference type="ChEBI" id="CHEBI:30616"/>
        <dbReference type="ChEBI" id="CHEBI:43474"/>
        <dbReference type="ChEBI" id="CHEBI:58359"/>
        <dbReference type="ChEBI" id="CHEBI:147286"/>
        <dbReference type="ChEBI" id="CHEBI:147287"/>
        <dbReference type="ChEBI" id="CHEBI:456216"/>
        <dbReference type="EC" id="6.3.5.3"/>
    </reaction>
</comment>
<evidence type="ECO:0000256" key="4">
    <source>
        <dbReference type="ARBA" id="ARBA00022741"/>
    </source>
</evidence>
<dbReference type="Pfam" id="PF00586">
    <property type="entry name" value="AIRS"/>
    <property type="match status" value="2"/>
</dbReference>
<dbReference type="NCBIfam" id="TIGR01736">
    <property type="entry name" value="FGAM_synth_II"/>
    <property type="match status" value="1"/>
</dbReference>
<feature type="binding site" evidence="8">
    <location>
        <position position="86"/>
    </location>
    <ligand>
        <name>ATP</name>
        <dbReference type="ChEBI" id="CHEBI:30616"/>
    </ligand>
</feature>
<feature type="domain" description="Phosphoribosylformylglycinamidine synthase linker" evidence="11">
    <location>
        <begin position="12"/>
        <end position="48"/>
    </location>
</feature>
<dbReference type="CDD" id="cd02204">
    <property type="entry name" value="PurL_repeat2"/>
    <property type="match status" value="1"/>
</dbReference>
<evidence type="ECO:0000256" key="8">
    <source>
        <dbReference type="HAMAP-Rule" id="MF_00420"/>
    </source>
</evidence>
<feature type="active site" description="Proton acceptor" evidence="8">
    <location>
        <position position="90"/>
    </location>
</feature>
<feature type="binding site" evidence="8">
    <location>
        <begin position="89"/>
        <end position="92"/>
    </location>
    <ligand>
        <name>substrate</name>
    </ligand>
</feature>
<comment type="pathway">
    <text evidence="8">Purine metabolism; IMP biosynthesis via de novo pathway; 5-amino-1-(5-phospho-D-ribosyl)imidazole from N(2)-formyl-N(1)-(5-phospho-D-ribosyl)glycinamide: step 1/2.</text>
</comment>
<dbReference type="Pfam" id="PF18072">
    <property type="entry name" value="FGAR-AT_linker"/>
    <property type="match status" value="1"/>
</dbReference>
<dbReference type="InterPro" id="IPR016188">
    <property type="entry name" value="PurM-like_N"/>
</dbReference>
<dbReference type="GO" id="GO:0004642">
    <property type="term" value="F:phosphoribosylformylglycinamidine synthase activity"/>
    <property type="evidence" value="ECO:0007669"/>
    <property type="project" value="UniProtKB-UniRule"/>
</dbReference>
<dbReference type="GO" id="GO:0005737">
    <property type="term" value="C:cytoplasm"/>
    <property type="evidence" value="ECO:0007669"/>
    <property type="project" value="UniProtKB-SubCell"/>
</dbReference>
<dbReference type="PANTHER" id="PTHR43555">
    <property type="entry name" value="PHOSPHORIBOSYLFORMYLGLYCINAMIDINE SYNTHASE SUBUNIT PURL"/>
    <property type="match status" value="1"/>
</dbReference>
<keyword evidence="4 8" id="KW-0547">Nucleotide-binding</keyword>
<name>A0A931F9T4_9FIRM</name>
<keyword evidence="5 8" id="KW-0658">Purine biosynthesis</keyword>
<feature type="binding site" evidence="8">
    <location>
        <position position="235"/>
    </location>
    <ligand>
        <name>substrate</name>
    </ligand>
</feature>
<dbReference type="Gene3D" id="3.30.1330.10">
    <property type="entry name" value="PurM-like, N-terminal domain"/>
    <property type="match status" value="2"/>
</dbReference>
<protein>
    <recommendedName>
        <fullName evidence="8">Phosphoribosylformylglycinamidine synthase subunit PurL</fullName>
        <shortName evidence="8">FGAM synthase</shortName>
        <ecNumber evidence="8">6.3.5.3</ecNumber>
    </recommendedName>
    <alternativeName>
        <fullName evidence="8">Formylglycinamide ribonucleotide amidotransferase subunit II</fullName>
        <shortName evidence="8">FGAR amidotransferase II</shortName>
        <shortName evidence="8">FGAR-AT II</shortName>
    </alternativeName>
    <alternativeName>
        <fullName evidence="8">Glutamine amidotransferase PurL</fullName>
    </alternativeName>
    <alternativeName>
        <fullName evidence="8">Phosphoribosylformylglycinamidine synthase subunit II</fullName>
    </alternativeName>
</protein>
<dbReference type="HAMAP" id="MF_00420">
    <property type="entry name" value="PurL_2"/>
    <property type="match status" value="1"/>
</dbReference>
<keyword evidence="2 8" id="KW-0436">Ligase</keyword>
<feature type="active site" evidence="8">
    <location>
        <position position="44"/>
    </location>
</feature>
<evidence type="ECO:0000256" key="1">
    <source>
        <dbReference type="ARBA" id="ARBA00022490"/>
    </source>
</evidence>
<feature type="binding site" evidence="8">
    <location>
        <position position="501"/>
    </location>
    <ligand>
        <name>ATP</name>
        <dbReference type="ChEBI" id="CHEBI:30616"/>
    </ligand>
</feature>
<dbReference type="EC" id="6.3.5.3" evidence="8"/>
<dbReference type="GO" id="GO:0006189">
    <property type="term" value="P:'de novo' IMP biosynthetic process"/>
    <property type="evidence" value="ECO:0007669"/>
    <property type="project" value="UniProtKB-UniRule"/>
</dbReference>
<feature type="binding site" evidence="8">
    <location>
        <position position="47"/>
    </location>
    <ligand>
        <name>ATP</name>
        <dbReference type="ChEBI" id="CHEBI:30616"/>
    </ligand>
</feature>
<keyword evidence="1 8" id="KW-0963">Cytoplasm</keyword>
<dbReference type="InterPro" id="IPR010074">
    <property type="entry name" value="PRibForGlyAmidine_synth_PurL"/>
</dbReference>
<dbReference type="Gene3D" id="3.90.650.10">
    <property type="entry name" value="PurM-like C-terminal domain"/>
    <property type="match status" value="2"/>
</dbReference>
<dbReference type="PANTHER" id="PTHR43555:SF1">
    <property type="entry name" value="PHOSPHORIBOSYLFORMYLGLYCINAMIDINE SYNTHASE SUBUNIT PURL"/>
    <property type="match status" value="1"/>
</dbReference>
<evidence type="ECO:0000256" key="2">
    <source>
        <dbReference type="ARBA" id="ARBA00022598"/>
    </source>
</evidence>
<feature type="binding site" evidence="8">
    <location>
        <begin position="307"/>
        <end position="309"/>
    </location>
    <ligand>
        <name>substrate</name>
    </ligand>
</feature>
<comment type="function">
    <text evidence="8">Part of the phosphoribosylformylglycinamidine synthase complex involved in the purines biosynthetic pathway. Catalyzes the ATP-dependent conversion of formylglycinamide ribonucleotide (FGAR) and glutamine to yield formylglycinamidine ribonucleotide (FGAM) and glutamate. The FGAM synthase complex is composed of three subunits. PurQ produces an ammonia molecule by converting glutamine to glutamate. PurL transfers the ammonia molecule to FGAR to form FGAM in an ATP-dependent manner. PurS interacts with PurQ and PurL and is thought to assist in the transfer of the ammonia molecule from PurQ to PurL.</text>
</comment>
<comment type="similarity">
    <text evidence="8">Belongs to the FGAMS family.</text>
</comment>
<evidence type="ECO:0000259" key="10">
    <source>
        <dbReference type="Pfam" id="PF02769"/>
    </source>
</evidence>
<feature type="binding site" evidence="8">
    <location>
        <position position="263"/>
    </location>
    <ligand>
        <name>Mg(2+)</name>
        <dbReference type="ChEBI" id="CHEBI:18420"/>
        <label>2</label>
    </ligand>
</feature>
<evidence type="ECO:0000313" key="12">
    <source>
        <dbReference type="EMBL" id="MBF8436844.1"/>
    </source>
</evidence>
<keyword evidence="7 8" id="KW-0460">Magnesium</keyword>
<accession>A0A931F9T4</accession>
<dbReference type="SUPFAM" id="SSF55326">
    <property type="entry name" value="PurM N-terminal domain-like"/>
    <property type="match status" value="2"/>
</dbReference>
<evidence type="ECO:0000259" key="11">
    <source>
        <dbReference type="Pfam" id="PF18072"/>
    </source>
</evidence>
<dbReference type="InterPro" id="IPR010918">
    <property type="entry name" value="PurM-like_C_dom"/>
</dbReference>
<keyword evidence="13" id="KW-1185">Reference proteome</keyword>
<feature type="domain" description="PurM-like N-terminal" evidence="9">
    <location>
        <begin position="444"/>
        <end position="562"/>
    </location>
</feature>
<organism evidence="12 13">
    <name type="scientific">Halonatronomonas betaini</name>
    <dbReference type="NCBI Taxonomy" id="2778430"/>
    <lineage>
        <taxon>Bacteria</taxon>
        <taxon>Bacillati</taxon>
        <taxon>Bacillota</taxon>
        <taxon>Clostridia</taxon>
        <taxon>Halanaerobiales</taxon>
        <taxon>Halarsenatibacteraceae</taxon>
        <taxon>Halonatronomonas</taxon>
    </lineage>
</organism>
<comment type="subunit">
    <text evidence="8">Monomer. Part of the FGAM synthase complex composed of 1 PurL, 1 PurQ and 2 PurS subunits.</text>
</comment>
<keyword evidence="3 8" id="KW-0479">Metal-binding</keyword>
<dbReference type="CDD" id="cd02203">
    <property type="entry name" value="PurL_repeat1"/>
    <property type="match status" value="1"/>
</dbReference>
<feature type="domain" description="PurM-like N-terminal" evidence="9">
    <location>
        <begin position="69"/>
        <end position="184"/>
    </location>
</feature>
<dbReference type="InterPro" id="IPR036676">
    <property type="entry name" value="PurM-like_C_sf"/>
</dbReference>
<dbReference type="SUPFAM" id="SSF56042">
    <property type="entry name" value="PurM C-terminal domain-like"/>
    <property type="match status" value="2"/>
</dbReference>
<proteinExistence type="inferred from homology"/>
<comment type="subcellular location">
    <subcellularLocation>
        <location evidence="8">Cytoplasm</location>
    </subcellularLocation>
</comment>
<evidence type="ECO:0000256" key="7">
    <source>
        <dbReference type="ARBA" id="ARBA00022842"/>
    </source>
</evidence>
<feature type="binding site" evidence="8">
    <location>
        <position position="88"/>
    </location>
    <ligand>
        <name>Mg(2+)</name>
        <dbReference type="ChEBI" id="CHEBI:18420"/>
        <label>1</label>
    </ligand>
</feature>
<dbReference type="Proteomes" id="UP000621436">
    <property type="component" value="Unassembled WGS sequence"/>
</dbReference>
<gene>
    <name evidence="8 12" type="primary">purL</name>
    <name evidence="12" type="ORF">I0Q91_07140</name>
</gene>
<feature type="binding site" evidence="8">
    <location>
        <position position="539"/>
    </location>
    <ligand>
        <name>Mg(2+)</name>
        <dbReference type="ChEBI" id="CHEBI:18420"/>
        <label>1</label>
    </ligand>
</feature>
<feature type="domain" description="PurM-like C-terminal" evidence="10">
    <location>
        <begin position="197"/>
        <end position="350"/>
    </location>
</feature>
<reference evidence="12" key="1">
    <citation type="submission" date="2020-11" db="EMBL/GenBank/DDBJ databases">
        <title>Halonatronomonas betainensis gen. nov., sp. nov. a novel haloalkaliphilic representative of the family Halanaerobiacae capable of betaine degradation.</title>
        <authorList>
            <person name="Boltyanskaya Y."/>
            <person name="Kevbrin V."/>
            <person name="Detkova E."/>
            <person name="Grouzdev D.S."/>
            <person name="Koziaeva V."/>
            <person name="Zhilina T."/>
        </authorList>
    </citation>
    <scope>NUCLEOTIDE SEQUENCE</scope>
    <source>
        <strain evidence="12">Z-7014</strain>
    </source>
</reference>
<feature type="binding site" evidence="8">
    <location>
        <position position="112"/>
    </location>
    <ligand>
        <name>Mg(2+)</name>
        <dbReference type="ChEBI" id="CHEBI:18420"/>
        <label>2</label>
    </ligand>
</feature>
<dbReference type="PIRSF" id="PIRSF001587">
    <property type="entry name" value="FGAM_synthase_II"/>
    <property type="match status" value="1"/>
</dbReference>
<dbReference type="GO" id="GO:0000287">
    <property type="term" value="F:magnesium ion binding"/>
    <property type="evidence" value="ECO:0007669"/>
    <property type="project" value="UniProtKB-UniRule"/>
</dbReference>
<keyword evidence="6 8" id="KW-0067">ATP-binding</keyword>
<evidence type="ECO:0000256" key="6">
    <source>
        <dbReference type="ARBA" id="ARBA00022840"/>
    </source>
</evidence>
<dbReference type="EMBL" id="JADPIE010000003">
    <property type="protein sequence ID" value="MBF8436844.1"/>
    <property type="molecule type" value="Genomic_DNA"/>
</dbReference>
<dbReference type="Pfam" id="PF02769">
    <property type="entry name" value="AIRS_C"/>
    <property type="match status" value="2"/>
</dbReference>
<feature type="binding site" evidence="8">
    <location>
        <position position="538"/>
    </location>
    <ligand>
        <name>ATP</name>
        <dbReference type="ChEBI" id="CHEBI:30616"/>
    </ligand>
</feature>
<dbReference type="GO" id="GO:0005524">
    <property type="term" value="F:ATP binding"/>
    <property type="evidence" value="ECO:0007669"/>
    <property type="project" value="UniProtKB-UniRule"/>
</dbReference>
<dbReference type="AlphaFoldDB" id="A0A931F9T4"/>
<dbReference type="RefSeq" id="WP_270453761.1">
    <property type="nucleotide sequence ID" value="NZ_JADPIE010000003.1"/>
</dbReference>
<feature type="binding site" evidence="8">
    <location>
        <position position="111"/>
    </location>
    <ligand>
        <name>substrate</name>
    </ligand>
</feature>